<dbReference type="PANTHER" id="PTHR43885">
    <property type="entry name" value="HALOACID DEHALOGENASE-LIKE HYDROLASE"/>
    <property type="match status" value="1"/>
</dbReference>
<proteinExistence type="predicted"/>
<dbReference type="SFLD" id="SFLDS00003">
    <property type="entry name" value="Haloacid_Dehalogenase"/>
    <property type="match status" value="1"/>
</dbReference>
<dbReference type="SUPFAM" id="SSF56784">
    <property type="entry name" value="HAD-like"/>
    <property type="match status" value="1"/>
</dbReference>
<dbReference type="Gene3D" id="3.40.50.1000">
    <property type="entry name" value="HAD superfamily/HAD-like"/>
    <property type="match status" value="1"/>
</dbReference>
<accession>A0A381QH07</accession>
<dbReference type="Gene3D" id="1.10.150.240">
    <property type="entry name" value="Putative phosphatase, domain 2"/>
    <property type="match status" value="1"/>
</dbReference>
<organism evidence="1">
    <name type="scientific">marine metagenome</name>
    <dbReference type="NCBI Taxonomy" id="408172"/>
    <lineage>
        <taxon>unclassified sequences</taxon>
        <taxon>metagenomes</taxon>
        <taxon>ecological metagenomes</taxon>
    </lineage>
</organism>
<dbReference type="InterPro" id="IPR036412">
    <property type="entry name" value="HAD-like_sf"/>
</dbReference>
<dbReference type="SFLD" id="SFLDG01129">
    <property type="entry name" value="C1.5:_HAD__Beta-PGM__Phosphata"/>
    <property type="match status" value="1"/>
</dbReference>
<protein>
    <recommendedName>
        <fullName evidence="2">Haloacid dehalogenase-like hydrolase</fullName>
    </recommendedName>
</protein>
<dbReference type="AlphaFoldDB" id="A0A381QH07"/>
<gene>
    <name evidence="1" type="ORF">METZ01_LOCUS31459</name>
</gene>
<name>A0A381QH07_9ZZZZ</name>
<dbReference type="InterPro" id="IPR023214">
    <property type="entry name" value="HAD_sf"/>
</dbReference>
<dbReference type="Pfam" id="PF13242">
    <property type="entry name" value="Hydrolase_like"/>
    <property type="match status" value="1"/>
</dbReference>
<reference evidence="1" key="1">
    <citation type="submission" date="2018-05" db="EMBL/GenBank/DDBJ databases">
        <authorList>
            <person name="Lanie J.A."/>
            <person name="Ng W.-L."/>
            <person name="Kazmierczak K.M."/>
            <person name="Andrzejewski T.M."/>
            <person name="Davidsen T.M."/>
            <person name="Wayne K.J."/>
            <person name="Tettelin H."/>
            <person name="Glass J.I."/>
            <person name="Rusch D."/>
            <person name="Podicherti R."/>
            <person name="Tsui H.-C.T."/>
            <person name="Winkler M.E."/>
        </authorList>
    </citation>
    <scope>NUCLEOTIDE SEQUENCE</scope>
</reference>
<evidence type="ECO:0000313" key="1">
    <source>
        <dbReference type="EMBL" id="SUZ78605.1"/>
    </source>
</evidence>
<evidence type="ECO:0008006" key="2">
    <source>
        <dbReference type="Google" id="ProtNLM"/>
    </source>
</evidence>
<dbReference type="InterPro" id="IPR023198">
    <property type="entry name" value="PGP-like_dom2"/>
</dbReference>
<sequence length="227" mass="24598">MRRVAFFDIDGTLMTGGPAKNAFCGAMIDTFGTVGNVEEVSFGGKTDPQIARELLSGIGYEINLIEERFPSLWHSYTERLADELTQCPMQVLPGVHDLLSVLKRVGDIGVGLLTGNIARGAELKLDSAGLREHFTLGSYGSDHEEREHLSRIALQRARDMWNPSLRPEHTVVIGDTPRDVLCGLAVGARTLAVATGSFTRSQLAESGANQVVIDLTETDKIVSYLAA</sequence>
<dbReference type="PANTHER" id="PTHR43885:SF1">
    <property type="entry name" value="SUPERFAMILY HYDROLASE, PUTATIVE (AFU_ORTHOLOGUE AFUA_4G13290)-RELATED"/>
    <property type="match status" value="1"/>
</dbReference>
<dbReference type="EMBL" id="UINC01001360">
    <property type="protein sequence ID" value="SUZ78605.1"/>
    <property type="molecule type" value="Genomic_DNA"/>
</dbReference>